<sequence length="340" mass="37005">MIDQDDFVRKALAFGEAVTEPHPVEISPTPELVSSALALIHQAVKEAPAPVPLARLAAALLRTIEDLDASSWGSFGSFRALIDSLDLTPLAVTWEGGGTIYDPKRHSRPATLSAGASAGKTNGVQIKIEELIRTEVSRAPQPVPCGRLATLILGQDNSLAADWAGKGTFRKFVESLNVKPVQFNWNSSGGVAFDQNRNAMSSEVAAEPENEWADKTLLELARHIHELTDVPLLSPKRYRNLIEMISIDVLSSPFGLVETGKRVRDRCRDSGLPVSCADVNHVLRSLLMRGHTFEEGPNDGLTLCRKLADNIRSLCLREQILLDATMDSAIENWIVGGDSQ</sequence>
<comment type="caution">
    <text evidence="1">The sequence shown here is derived from an EMBL/GenBank/DDBJ whole genome shotgun (WGS) entry which is preliminary data.</text>
</comment>
<dbReference type="AlphaFoldDB" id="A0A935W3C0"/>
<evidence type="ECO:0000313" key="2">
    <source>
        <dbReference type="Proteomes" id="UP000706151"/>
    </source>
</evidence>
<organism evidence="1 2">
    <name type="scientific">Candidatus Accumulibacter affinis</name>
    <dbReference type="NCBI Taxonomy" id="2954384"/>
    <lineage>
        <taxon>Bacteria</taxon>
        <taxon>Pseudomonadati</taxon>
        <taxon>Pseudomonadota</taxon>
        <taxon>Betaproteobacteria</taxon>
        <taxon>Candidatus Accumulibacter</taxon>
    </lineage>
</organism>
<dbReference type="EMBL" id="JADJOT010000002">
    <property type="protein sequence ID" value="MBK7952874.1"/>
    <property type="molecule type" value="Genomic_DNA"/>
</dbReference>
<reference evidence="1 2" key="1">
    <citation type="submission" date="2020-10" db="EMBL/GenBank/DDBJ databases">
        <title>Connecting structure to function with the recovery of over 1000 high-quality activated sludge metagenome-assembled genomes encoding full-length rRNA genes using long-read sequencing.</title>
        <authorList>
            <person name="Singleton C.M."/>
            <person name="Petriglieri F."/>
            <person name="Kristensen J.M."/>
            <person name="Kirkegaard R.H."/>
            <person name="Michaelsen T.Y."/>
            <person name="Andersen M.H."/>
            <person name="Karst S.M."/>
            <person name="Dueholm M.S."/>
            <person name="Nielsen P.H."/>
            <person name="Albertsen M."/>
        </authorList>
    </citation>
    <scope>NUCLEOTIDE SEQUENCE [LARGE SCALE GENOMIC DNA]</scope>
    <source>
        <strain evidence="1">Fred_18-Q3-R57-64_BAT3C.720</strain>
    </source>
</reference>
<proteinExistence type="predicted"/>
<accession>A0A935W3C0</accession>
<evidence type="ECO:0000313" key="1">
    <source>
        <dbReference type="EMBL" id="MBK7952874.1"/>
    </source>
</evidence>
<name>A0A935W3C0_9PROT</name>
<protein>
    <submittedName>
        <fullName evidence="1">Uncharacterized protein</fullName>
    </submittedName>
</protein>
<gene>
    <name evidence="1" type="ORF">IPK02_02275</name>
</gene>
<dbReference type="Proteomes" id="UP000706151">
    <property type="component" value="Unassembled WGS sequence"/>
</dbReference>